<evidence type="ECO:0000256" key="8">
    <source>
        <dbReference type="PROSITE-ProRule" id="PRU00042"/>
    </source>
</evidence>
<keyword evidence="2" id="KW-0479">Metal-binding</keyword>
<dbReference type="Proteomes" id="UP001652582">
    <property type="component" value="Chromosome 27"/>
</dbReference>
<keyword evidence="6" id="KW-0238">DNA-binding</keyword>
<evidence type="ECO:0000256" key="2">
    <source>
        <dbReference type="ARBA" id="ARBA00022723"/>
    </source>
</evidence>
<sequence length="281" mass="32754">MDTNDSGTFVLLSNSGMIADYKEETSNGNRESLLKECTTQYGSEPARKNLRCPECLRFTTHDQDKMTRHIRRVHQGVNPYQCDICEYSTYNSCVYNEHVNIHKGIKPFQCSYCPHRSVSKKNLKRHEYIHRPDNPLKCLQCDFIARNQKSFICHVKTKHTDSKVKGLVCSYCNKKFTAENMLVHSARVKTCNVILNRKRCTFTTCSFQRMSSHKQNEHAQKKRLTKPNNKKQKVKVFNCRLCEWSSNKKPRILLHLIHHPNQVVDKGVVDLSILIKHNIMV</sequence>
<evidence type="ECO:0000313" key="11">
    <source>
        <dbReference type="RefSeq" id="XP_052746063.1"/>
    </source>
</evidence>
<organism evidence="10 11">
    <name type="scientific">Bicyclus anynana</name>
    <name type="common">Squinting bush brown butterfly</name>
    <dbReference type="NCBI Taxonomy" id="110368"/>
    <lineage>
        <taxon>Eukaryota</taxon>
        <taxon>Metazoa</taxon>
        <taxon>Ecdysozoa</taxon>
        <taxon>Arthropoda</taxon>
        <taxon>Hexapoda</taxon>
        <taxon>Insecta</taxon>
        <taxon>Pterygota</taxon>
        <taxon>Neoptera</taxon>
        <taxon>Endopterygota</taxon>
        <taxon>Lepidoptera</taxon>
        <taxon>Glossata</taxon>
        <taxon>Ditrysia</taxon>
        <taxon>Papilionoidea</taxon>
        <taxon>Nymphalidae</taxon>
        <taxon>Satyrinae</taxon>
        <taxon>Satyrini</taxon>
        <taxon>Mycalesina</taxon>
        <taxon>Bicyclus</taxon>
    </lineage>
</organism>
<dbReference type="PROSITE" id="PS50157">
    <property type="entry name" value="ZINC_FINGER_C2H2_2"/>
    <property type="match status" value="2"/>
</dbReference>
<evidence type="ECO:0000256" key="4">
    <source>
        <dbReference type="ARBA" id="ARBA00022771"/>
    </source>
</evidence>
<keyword evidence="10" id="KW-1185">Reference proteome</keyword>
<keyword evidence="5" id="KW-0862">Zinc</keyword>
<dbReference type="SMART" id="SM00355">
    <property type="entry name" value="ZnF_C2H2"/>
    <property type="match status" value="5"/>
</dbReference>
<evidence type="ECO:0000256" key="7">
    <source>
        <dbReference type="ARBA" id="ARBA00023242"/>
    </source>
</evidence>
<dbReference type="InterPro" id="IPR013087">
    <property type="entry name" value="Znf_C2H2_type"/>
</dbReference>
<dbReference type="GeneID" id="112052524"/>
<feature type="domain" description="C2H2-type" evidence="9">
    <location>
        <begin position="80"/>
        <end position="107"/>
    </location>
</feature>
<evidence type="ECO:0000313" key="10">
    <source>
        <dbReference type="Proteomes" id="UP001652582"/>
    </source>
</evidence>
<evidence type="ECO:0000256" key="5">
    <source>
        <dbReference type="ARBA" id="ARBA00022833"/>
    </source>
</evidence>
<evidence type="ECO:0000256" key="6">
    <source>
        <dbReference type="ARBA" id="ARBA00023125"/>
    </source>
</evidence>
<dbReference type="PANTHER" id="PTHR24392">
    <property type="entry name" value="ZINC FINGER PROTEIN"/>
    <property type="match status" value="1"/>
</dbReference>
<evidence type="ECO:0000256" key="3">
    <source>
        <dbReference type="ARBA" id="ARBA00022737"/>
    </source>
</evidence>
<comment type="subcellular location">
    <subcellularLocation>
        <location evidence="1">Nucleus</location>
    </subcellularLocation>
</comment>
<gene>
    <name evidence="11" type="primary">LOC112052524</name>
</gene>
<name>A0ABM3M4Y5_BICAN</name>
<protein>
    <submittedName>
        <fullName evidence="11">Zinc finger protein 454-like</fullName>
    </submittedName>
</protein>
<proteinExistence type="predicted"/>
<dbReference type="InterPro" id="IPR036236">
    <property type="entry name" value="Znf_C2H2_sf"/>
</dbReference>
<keyword evidence="3" id="KW-0677">Repeat</keyword>
<keyword evidence="4 8" id="KW-0863">Zinc-finger</keyword>
<reference evidence="11" key="1">
    <citation type="submission" date="2025-08" db="UniProtKB">
        <authorList>
            <consortium name="RefSeq"/>
        </authorList>
    </citation>
    <scope>IDENTIFICATION</scope>
</reference>
<dbReference type="Gene3D" id="3.30.160.60">
    <property type="entry name" value="Classic Zinc Finger"/>
    <property type="match status" value="3"/>
</dbReference>
<evidence type="ECO:0000256" key="1">
    <source>
        <dbReference type="ARBA" id="ARBA00004123"/>
    </source>
</evidence>
<keyword evidence="7" id="KW-0539">Nucleus</keyword>
<dbReference type="SUPFAM" id="SSF57667">
    <property type="entry name" value="beta-beta-alpha zinc fingers"/>
    <property type="match status" value="2"/>
</dbReference>
<feature type="domain" description="C2H2-type" evidence="9">
    <location>
        <begin position="108"/>
        <end position="135"/>
    </location>
</feature>
<dbReference type="RefSeq" id="XP_052746063.1">
    <property type="nucleotide sequence ID" value="XM_052890103.1"/>
</dbReference>
<evidence type="ECO:0000259" key="9">
    <source>
        <dbReference type="PROSITE" id="PS50157"/>
    </source>
</evidence>
<accession>A0ABM3M4Y5</accession>